<proteinExistence type="inferred from homology"/>
<dbReference type="FunFam" id="2.40.100.10:FF:000007">
    <property type="entry name" value="Peptidyl-prolyl cis-trans isomerase CWC27 homolog"/>
    <property type="match status" value="1"/>
</dbReference>
<dbReference type="InterPro" id="IPR002130">
    <property type="entry name" value="Cyclophilin-type_PPIase_dom"/>
</dbReference>
<dbReference type="Proteomes" id="UP001151582">
    <property type="component" value="Unassembled WGS sequence"/>
</dbReference>
<feature type="compositionally biased region" description="Polar residues" evidence="10">
    <location>
        <begin position="283"/>
        <end position="297"/>
    </location>
</feature>
<evidence type="ECO:0000259" key="11">
    <source>
        <dbReference type="PROSITE" id="PS50072"/>
    </source>
</evidence>
<feature type="compositionally biased region" description="Basic residues" evidence="10">
    <location>
        <begin position="355"/>
        <end position="366"/>
    </location>
</feature>
<dbReference type="InterPro" id="IPR029000">
    <property type="entry name" value="Cyclophilin-like_dom_sf"/>
</dbReference>
<dbReference type="PANTHER" id="PTHR45625">
    <property type="entry name" value="PEPTIDYL-PROLYL CIS-TRANS ISOMERASE-RELATED"/>
    <property type="match status" value="1"/>
</dbReference>
<evidence type="ECO:0000256" key="6">
    <source>
        <dbReference type="ARBA" id="ARBA00067721"/>
    </source>
</evidence>
<dbReference type="PRINTS" id="PR00153">
    <property type="entry name" value="CSAPPISMRASE"/>
</dbReference>
<evidence type="ECO:0000256" key="1">
    <source>
        <dbReference type="ARBA" id="ARBA00000971"/>
    </source>
</evidence>
<dbReference type="PROSITE" id="PS00170">
    <property type="entry name" value="CSA_PPIASE_1"/>
    <property type="match status" value="1"/>
</dbReference>
<evidence type="ECO:0000256" key="9">
    <source>
        <dbReference type="ARBA" id="ARBA00083804"/>
    </source>
</evidence>
<comment type="similarity">
    <text evidence="4">Belongs to the cyclophilin-type PPIase family. CWC27 subfamily.</text>
</comment>
<dbReference type="PANTHER" id="PTHR45625:SF6">
    <property type="entry name" value="SPLICEOSOME-ASSOCIATED PROTEIN CWC27 HOMOLOG"/>
    <property type="match status" value="1"/>
</dbReference>
<dbReference type="EMBL" id="JANBQB010001218">
    <property type="protein sequence ID" value="KAJ1971870.1"/>
    <property type="molecule type" value="Genomic_DNA"/>
</dbReference>
<gene>
    <name evidence="12" type="primary">CWC27</name>
    <name evidence="12" type="ORF">H4R34_005601</name>
</gene>
<dbReference type="OrthoDB" id="442970at2759"/>
<dbReference type="GO" id="GO:0003755">
    <property type="term" value="F:peptidyl-prolyl cis-trans isomerase activity"/>
    <property type="evidence" value="ECO:0007669"/>
    <property type="project" value="UniProtKB-EC"/>
</dbReference>
<feature type="compositionally biased region" description="Low complexity" evidence="10">
    <location>
        <begin position="303"/>
        <end position="323"/>
    </location>
</feature>
<evidence type="ECO:0000256" key="10">
    <source>
        <dbReference type="SAM" id="MobiDB-lite"/>
    </source>
</evidence>
<dbReference type="GO" id="GO:0071013">
    <property type="term" value="C:catalytic step 2 spliceosome"/>
    <property type="evidence" value="ECO:0007669"/>
    <property type="project" value="TreeGrafter"/>
</dbReference>
<reference evidence="12" key="1">
    <citation type="submission" date="2022-07" db="EMBL/GenBank/DDBJ databases">
        <title>Phylogenomic reconstructions and comparative analyses of Kickxellomycotina fungi.</title>
        <authorList>
            <person name="Reynolds N.K."/>
            <person name="Stajich J.E."/>
            <person name="Barry K."/>
            <person name="Grigoriev I.V."/>
            <person name="Crous P."/>
            <person name="Smith M.E."/>
        </authorList>
    </citation>
    <scope>NUCLEOTIDE SEQUENCE</scope>
    <source>
        <strain evidence="12">RSA 567</strain>
    </source>
</reference>
<evidence type="ECO:0000256" key="7">
    <source>
        <dbReference type="ARBA" id="ARBA00071024"/>
    </source>
</evidence>
<dbReference type="CDD" id="cd01925">
    <property type="entry name" value="cyclophilin_CeCYP16-like"/>
    <property type="match status" value="1"/>
</dbReference>
<keyword evidence="3" id="KW-0539">Nucleus</keyword>
<name>A0A9W8AWP8_9FUNG</name>
<comment type="function">
    <text evidence="5">PPIases accelerate the folding of proteins. It catalyzes the cis-trans isomerization of proline imidic peptide bonds in oligopeptides. Involved in pre-mRNA splicing.</text>
</comment>
<evidence type="ECO:0000313" key="13">
    <source>
        <dbReference type="Proteomes" id="UP001151582"/>
    </source>
</evidence>
<dbReference type="GO" id="GO:0006457">
    <property type="term" value="P:protein folding"/>
    <property type="evidence" value="ECO:0007669"/>
    <property type="project" value="InterPro"/>
</dbReference>
<feature type="compositionally biased region" description="Basic residues" evidence="10">
    <location>
        <begin position="203"/>
        <end position="216"/>
    </location>
</feature>
<feature type="region of interest" description="Disordered" evidence="10">
    <location>
        <begin position="175"/>
        <end position="372"/>
    </location>
</feature>
<feature type="domain" description="PPIase cyclophilin-type" evidence="11">
    <location>
        <begin position="22"/>
        <end position="168"/>
    </location>
</feature>
<dbReference type="SUPFAM" id="SSF50891">
    <property type="entry name" value="Cyclophilin-like"/>
    <property type="match status" value="1"/>
</dbReference>
<dbReference type="Gene3D" id="2.40.100.10">
    <property type="entry name" value="Cyclophilin-like"/>
    <property type="match status" value="1"/>
</dbReference>
<keyword evidence="12" id="KW-0413">Isomerase</keyword>
<sequence length="372" mass="40488">MSSIYIQEPPTRGHIYLETTKGTIEVALWPKEAPLACRNFVQLCLEGYYDGTIFHRVVPGFIVQGGDPTGTGEGGESVYEGGEPFKDEFHSRLRFVRRGLLAMANAGPNDNNSQFFFTLDRTDELQRKHTIFGTAIGDSVFTVLKIGELETDDQERPRYPPKILSTTVVENPFPDIVPRITAEERQQQKTRRDGASEGQQTARNKRARQSKRKGIKNRNLLSFGGGADDAENDDMDPFATAKGKGKGFKMQSLHDVVQDDPRISQRTAAEAKTAARKPALAPTQTQSDQHAAPNASQEPPAIEPAAVENSAASSNAAAPGASGTVPAADSQSPSSKSANTQATGSTYGDLMQGYTRRRDHSKSKRPTGHEDK</sequence>
<dbReference type="PROSITE" id="PS50072">
    <property type="entry name" value="CSA_PPIASE_2"/>
    <property type="match status" value="1"/>
</dbReference>
<feature type="compositionally biased region" description="Low complexity" evidence="10">
    <location>
        <begin position="266"/>
        <end position="282"/>
    </location>
</feature>
<organism evidence="12 13">
    <name type="scientific">Dimargaris verticillata</name>
    <dbReference type="NCBI Taxonomy" id="2761393"/>
    <lineage>
        <taxon>Eukaryota</taxon>
        <taxon>Fungi</taxon>
        <taxon>Fungi incertae sedis</taxon>
        <taxon>Zoopagomycota</taxon>
        <taxon>Kickxellomycotina</taxon>
        <taxon>Dimargaritomycetes</taxon>
        <taxon>Dimargaritales</taxon>
        <taxon>Dimargaritaceae</taxon>
        <taxon>Dimargaris</taxon>
    </lineage>
</organism>
<evidence type="ECO:0000313" key="12">
    <source>
        <dbReference type="EMBL" id="KAJ1971870.1"/>
    </source>
</evidence>
<evidence type="ECO:0000256" key="8">
    <source>
        <dbReference type="ARBA" id="ARBA00082698"/>
    </source>
</evidence>
<keyword evidence="13" id="KW-1185">Reference proteome</keyword>
<feature type="non-terminal residue" evidence="12">
    <location>
        <position position="1"/>
    </location>
</feature>
<evidence type="ECO:0000256" key="5">
    <source>
        <dbReference type="ARBA" id="ARBA00055615"/>
    </source>
</evidence>
<evidence type="ECO:0000256" key="4">
    <source>
        <dbReference type="ARBA" id="ARBA00038509"/>
    </source>
</evidence>
<dbReference type="Pfam" id="PF00160">
    <property type="entry name" value="Pro_isomerase"/>
    <property type="match status" value="1"/>
</dbReference>
<protein>
    <recommendedName>
        <fullName evidence="7">Peptidyl-prolyl isomerase CWC27</fullName>
    </recommendedName>
    <alternativeName>
        <fullName evidence="6">Peptidyl-prolyl isomerase cwc27</fullName>
    </alternativeName>
    <alternativeName>
        <fullName evidence="8 9">Rotamase CWC27</fullName>
    </alternativeName>
</protein>
<dbReference type="AlphaFoldDB" id="A0A9W8AWP8"/>
<comment type="subcellular location">
    <subcellularLocation>
        <location evidence="2">Nucleus</location>
    </subcellularLocation>
</comment>
<evidence type="ECO:0000256" key="3">
    <source>
        <dbReference type="ARBA" id="ARBA00023242"/>
    </source>
</evidence>
<feature type="compositionally biased region" description="Polar residues" evidence="10">
    <location>
        <begin position="329"/>
        <end position="346"/>
    </location>
</feature>
<dbReference type="InterPro" id="IPR020892">
    <property type="entry name" value="Cyclophilin-type_PPIase_CS"/>
</dbReference>
<feature type="compositionally biased region" description="Basic and acidic residues" evidence="10">
    <location>
        <begin position="181"/>
        <end position="195"/>
    </location>
</feature>
<dbReference type="InterPro" id="IPR044666">
    <property type="entry name" value="Cyclophilin_A-like"/>
</dbReference>
<evidence type="ECO:0000256" key="2">
    <source>
        <dbReference type="ARBA" id="ARBA00004123"/>
    </source>
</evidence>
<accession>A0A9W8AWP8</accession>
<comment type="catalytic activity">
    <reaction evidence="1">
        <text>[protein]-peptidylproline (omega=180) = [protein]-peptidylproline (omega=0)</text>
        <dbReference type="Rhea" id="RHEA:16237"/>
        <dbReference type="Rhea" id="RHEA-COMP:10747"/>
        <dbReference type="Rhea" id="RHEA-COMP:10748"/>
        <dbReference type="ChEBI" id="CHEBI:83833"/>
        <dbReference type="ChEBI" id="CHEBI:83834"/>
        <dbReference type="EC" id="5.2.1.8"/>
    </reaction>
</comment>
<comment type="caution">
    <text evidence="12">The sequence shown here is derived from an EMBL/GenBank/DDBJ whole genome shotgun (WGS) entry which is preliminary data.</text>
</comment>